<protein>
    <submittedName>
        <fullName evidence="2">Uncharacterized protein</fullName>
    </submittedName>
</protein>
<reference evidence="2" key="1">
    <citation type="submission" date="2021-08" db="EMBL/GenBank/DDBJ databases">
        <title>WGS assembly of Ceratopteris richardii.</title>
        <authorList>
            <person name="Marchant D.B."/>
            <person name="Chen G."/>
            <person name="Jenkins J."/>
            <person name="Shu S."/>
            <person name="Leebens-Mack J."/>
            <person name="Grimwood J."/>
            <person name="Schmutz J."/>
            <person name="Soltis P."/>
            <person name="Soltis D."/>
            <person name="Chen Z.-H."/>
        </authorList>
    </citation>
    <scope>NUCLEOTIDE SEQUENCE</scope>
    <source>
        <strain evidence="2">Whitten #5841</strain>
        <tissue evidence="2">Leaf</tissue>
    </source>
</reference>
<dbReference type="Proteomes" id="UP000825935">
    <property type="component" value="Chromosome 34"/>
</dbReference>
<evidence type="ECO:0000256" key="1">
    <source>
        <dbReference type="SAM" id="MobiDB-lite"/>
    </source>
</evidence>
<dbReference type="EMBL" id="CM035439">
    <property type="protein sequence ID" value="KAH7283967.1"/>
    <property type="molecule type" value="Genomic_DNA"/>
</dbReference>
<feature type="compositionally biased region" description="Low complexity" evidence="1">
    <location>
        <begin position="54"/>
        <end position="64"/>
    </location>
</feature>
<feature type="region of interest" description="Disordered" evidence="1">
    <location>
        <begin position="34"/>
        <end position="64"/>
    </location>
</feature>
<comment type="caution">
    <text evidence="2">The sequence shown here is derived from an EMBL/GenBank/DDBJ whole genome shotgun (WGS) entry which is preliminary data.</text>
</comment>
<keyword evidence="3" id="KW-1185">Reference proteome</keyword>
<evidence type="ECO:0000313" key="2">
    <source>
        <dbReference type="EMBL" id="KAH7283967.1"/>
    </source>
</evidence>
<name>A0A8T2QIN6_CERRI</name>
<evidence type="ECO:0000313" key="3">
    <source>
        <dbReference type="Proteomes" id="UP000825935"/>
    </source>
</evidence>
<organism evidence="2 3">
    <name type="scientific">Ceratopteris richardii</name>
    <name type="common">Triangle waterfern</name>
    <dbReference type="NCBI Taxonomy" id="49495"/>
    <lineage>
        <taxon>Eukaryota</taxon>
        <taxon>Viridiplantae</taxon>
        <taxon>Streptophyta</taxon>
        <taxon>Embryophyta</taxon>
        <taxon>Tracheophyta</taxon>
        <taxon>Polypodiopsida</taxon>
        <taxon>Polypodiidae</taxon>
        <taxon>Polypodiales</taxon>
        <taxon>Pteridineae</taxon>
        <taxon>Pteridaceae</taxon>
        <taxon>Parkerioideae</taxon>
        <taxon>Ceratopteris</taxon>
    </lineage>
</organism>
<accession>A0A8T2QIN6</accession>
<gene>
    <name evidence="2" type="ORF">KP509_34G033100</name>
</gene>
<proteinExistence type="predicted"/>
<dbReference type="AlphaFoldDB" id="A0A8T2QIN6"/>
<sequence length="143" mass="15830">MMPPVLPSRSPFFPHTRTSPLFCYPSLVTCTPTNSPPKTPTMASPLVTKRQPRSANSSVSSSAADLEVRVKEMSMPATTFRRPCSTAAKCALVPPISQNCSFRHHSSNVMRDHFTSKTTSRQSVIVITRRYMRNTVLSVCTIN</sequence>